<dbReference type="InterPro" id="IPR029044">
    <property type="entry name" value="Nucleotide-diphossugar_trans"/>
</dbReference>
<reference evidence="2" key="1">
    <citation type="journal article" date="2015" name="Genome Announc.">
        <title>Draft Genome Sequence of Bacteroidales Strain TBC1, a Novel Isolate from a Methanogenic Wastewater Treatment System.</title>
        <authorList>
            <person name="Tourlousse D.M."/>
            <person name="Matsuura N."/>
            <person name="Sun L."/>
            <person name="Toyonaga M."/>
            <person name="Kuroda K."/>
            <person name="Ohashi A."/>
            <person name="Cruz R."/>
            <person name="Yamaguchi T."/>
            <person name="Sekiguchi Y."/>
        </authorList>
    </citation>
    <scope>NUCLEOTIDE SEQUENCE [LARGE SCALE GENOMIC DNA]</scope>
    <source>
        <strain evidence="2">TBC1</strain>
    </source>
</reference>
<dbReference type="STRING" id="1678841.TBC1_12208"/>
<name>A0A0S7C5Q5_9BACT</name>
<dbReference type="SUPFAM" id="SSF53448">
    <property type="entry name" value="Nucleotide-diphospho-sugar transferases"/>
    <property type="match status" value="1"/>
</dbReference>
<evidence type="ECO:0000313" key="3">
    <source>
        <dbReference type="Proteomes" id="UP000053091"/>
    </source>
</evidence>
<dbReference type="EMBL" id="DF968183">
    <property type="protein sequence ID" value="GAP44403.1"/>
    <property type="molecule type" value="Genomic_DNA"/>
</dbReference>
<dbReference type="Proteomes" id="UP000053091">
    <property type="component" value="Unassembled WGS sequence"/>
</dbReference>
<evidence type="ECO:0000259" key="1">
    <source>
        <dbReference type="Pfam" id="PF14134"/>
    </source>
</evidence>
<accession>A0A0S7C5Q5</accession>
<organism evidence="2">
    <name type="scientific">Lentimicrobium saccharophilum</name>
    <dbReference type="NCBI Taxonomy" id="1678841"/>
    <lineage>
        <taxon>Bacteria</taxon>
        <taxon>Pseudomonadati</taxon>
        <taxon>Bacteroidota</taxon>
        <taxon>Bacteroidia</taxon>
        <taxon>Bacteroidales</taxon>
        <taxon>Lentimicrobiaceae</taxon>
        <taxon>Lentimicrobium</taxon>
    </lineage>
</organism>
<dbReference type="RefSeq" id="WP_062045557.1">
    <property type="nucleotide sequence ID" value="NZ_DF968183.1"/>
</dbReference>
<evidence type="ECO:0000313" key="2">
    <source>
        <dbReference type="EMBL" id="GAP44403.1"/>
    </source>
</evidence>
<dbReference type="AlphaFoldDB" id="A0A0S7C5Q5"/>
<sequence>MFTQNDLKQFQAKGIDIKTIEQQIENFKSGFPFVKLVRPAVPGDGIVCFSETEADKLLVFYNKNAGDYEILKFVPASGAASRMFKSLFEFREECLKSKGSELLTPVDKGSNTAGQFFANIKKFAFFDDLKKVMAENGLNIKECLDQKDYVTIIDFLLEDKGLGYASLPKALLKFHRYDNGSRLALEEHLVEGADYGQNKEGRVAIHFTVSPEHADRVIEEINKVKEKYEELFEVIYELTFSIQKSSTDTIAVDSKNKPFRNDDESIVFRPGGHGALIENLNDREGEVIFIKNIDNIVPDRLKEQTYRFKRVIGGYLFELRDTIFSYLEKLEDGNISDNELKKVIAFAAEKLCISPGPDFGEMSKIEKVDFLFTKLNRPIRICGMVKNEGEPGGGPFWVKNSEGEVSLQIVESSQIDLSDASQKEIFGKSTHFNPVDLVCYLRNYKGEQFDLREYVDPETGFISIKSKDGRELKAQELPGLWNGAMADWITVFVEVPPITFNPVKTVNDLLRKEHQPA</sequence>
<feature type="domain" description="DUF4301" evidence="1">
    <location>
        <begin position="3"/>
        <end position="515"/>
    </location>
</feature>
<dbReference type="InterPro" id="IPR025393">
    <property type="entry name" value="DUF4301"/>
</dbReference>
<protein>
    <recommendedName>
        <fullName evidence="1">DUF4301 domain-containing protein</fullName>
    </recommendedName>
</protein>
<keyword evidence="3" id="KW-1185">Reference proteome</keyword>
<dbReference type="OrthoDB" id="5572060at2"/>
<gene>
    <name evidence="2" type="ORF">TBC1_12208</name>
</gene>
<dbReference type="PATRIC" id="fig|1678841.3.peg.2890"/>
<dbReference type="Pfam" id="PF14134">
    <property type="entry name" value="DUF4301"/>
    <property type="match status" value="1"/>
</dbReference>
<proteinExistence type="predicted"/>